<gene>
    <name evidence="1" type="ORF">DAY19_14135</name>
</gene>
<evidence type="ECO:0008006" key="3">
    <source>
        <dbReference type="Google" id="ProtNLM"/>
    </source>
</evidence>
<name>A0ABY0IHT4_9BACT</name>
<evidence type="ECO:0000313" key="1">
    <source>
        <dbReference type="EMBL" id="RZF21114.1"/>
    </source>
</evidence>
<protein>
    <recommendedName>
        <fullName evidence="3">GNAT family acetyltransferase</fullName>
    </recommendedName>
</protein>
<reference evidence="2" key="1">
    <citation type="journal article" date="2019" name="Int. J. Syst. Evol. Microbiol.">
        <title>Halobacteriovorax valvorus sp. nov., a novel prokaryotic predator isolated from coastal seawater of China.</title>
        <authorList>
            <person name="Chen M.-X."/>
        </authorList>
    </citation>
    <scope>NUCLEOTIDE SEQUENCE [LARGE SCALE GENOMIC DNA]</scope>
    <source>
        <strain evidence="2">BL9</strain>
    </source>
</reference>
<keyword evidence="2" id="KW-1185">Reference proteome</keyword>
<accession>A0ABY0IHT4</accession>
<dbReference type="EMBL" id="QDKL01000003">
    <property type="protein sequence ID" value="RZF21114.1"/>
    <property type="molecule type" value="Genomic_DNA"/>
</dbReference>
<proteinExistence type="predicted"/>
<comment type="caution">
    <text evidence="1">The sequence shown here is derived from an EMBL/GenBank/DDBJ whole genome shotgun (WGS) entry which is preliminary data.</text>
</comment>
<dbReference type="Proteomes" id="UP000443582">
    <property type="component" value="Unassembled WGS sequence"/>
</dbReference>
<organism evidence="1 2">
    <name type="scientific">Halobacteriovorax vibrionivorans</name>
    <dbReference type="NCBI Taxonomy" id="2152716"/>
    <lineage>
        <taxon>Bacteria</taxon>
        <taxon>Pseudomonadati</taxon>
        <taxon>Bdellovibrionota</taxon>
        <taxon>Bacteriovoracia</taxon>
        <taxon>Bacteriovoracales</taxon>
        <taxon>Halobacteriovoraceae</taxon>
        <taxon>Halobacteriovorax</taxon>
    </lineage>
</organism>
<evidence type="ECO:0000313" key="2">
    <source>
        <dbReference type="Proteomes" id="UP000443582"/>
    </source>
</evidence>
<sequence>MNIILKDEIMNSSVNSFSINEAFKLYMDVWKNIFTEYEVFPSDSLLRQDIHILLYHEMKPIGYCAMSKYDYTLLAYRHHSFFTNMPNEVLETLTQLELQKTWSVELLTVHPNFRQGHFEIDVYEGLKQVLMNIIRDLQAEHVIAPIVKTNQASLKGRVHGEIIIQNIIYKSLFCDFLHMNYKTVPDIEDEKLAKAINSLYQPFKEKIKSLSDKEKIYEQAKKIS</sequence>
<dbReference type="RefSeq" id="WP_115363605.1">
    <property type="nucleotide sequence ID" value="NZ_QDKL01000003.1"/>
</dbReference>